<evidence type="ECO:0000313" key="2">
    <source>
        <dbReference type="Proteomes" id="UP001642484"/>
    </source>
</evidence>
<dbReference type="EMBL" id="CAXAMN010001625">
    <property type="protein sequence ID" value="CAK8995430.1"/>
    <property type="molecule type" value="Genomic_DNA"/>
</dbReference>
<organism evidence="1 2">
    <name type="scientific">Durusdinium trenchii</name>
    <dbReference type="NCBI Taxonomy" id="1381693"/>
    <lineage>
        <taxon>Eukaryota</taxon>
        <taxon>Sar</taxon>
        <taxon>Alveolata</taxon>
        <taxon>Dinophyceae</taxon>
        <taxon>Suessiales</taxon>
        <taxon>Symbiodiniaceae</taxon>
        <taxon>Durusdinium</taxon>
    </lineage>
</organism>
<protein>
    <submittedName>
        <fullName evidence="1">Uncharacterized protein</fullName>
    </submittedName>
</protein>
<proteinExistence type="predicted"/>
<accession>A0ABP0HYZ3</accession>
<sequence>MDHELPLKLFLKEEVARNVLPLELQPGGLPLTLNQRLQLAVALELSAEQLLLPHQGDLCKIVLGDLRAEPREDRVRWFKLTAKHVPFKNFLQVQGVAHAG</sequence>
<reference evidence="1 2" key="1">
    <citation type="submission" date="2024-02" db="EMBL/GenBank/DDBJ databases">
        <authorList>
            <person name="Chen Y."/>
            <person name="Shah S."/>
            <person name="Dougan E. K."/>
            <person name="Thang M."/>
            <person name="Chan C."/>
        </authorList>
    </citation>
    <scope>NUCLEOTIDE SEQUENCE [LARGE SCALE GENOMIC DNA]</scope>
</reference>
<gene>
    <name evidence="1" type="ORF">CCMP2556_LOCUS4019</name>
</gene>
<keyword evidence="2" id="KW-1185">Reference proteome</keyword>
<evidence type="ECO:0000313" key="1">
    <source>
        <dbReference type="EMBL" id="CAK8995430.1"/>
    </source>
</evidence>
<name>A0ABP0HYZ3_9DINO</name>
<dbReference type="Proteomes" id="UP001642484">
    <property type="component" value="Unassembled WGS sequence"/>
</dbReference>
<comment type="caution">
    <text evidence="1">The sequence shown here is derived from an EMBL/GenBank/DDBJ whole genome shotgun (WGS) entry which is preliminary data.</text>
</comment>